<dbReference type="EnsemblPlants" id="ONIVA07G04950.1">
    <property type="protein sequence ID" value="ONIVA07G04950.1"/>
    <property type="gene ID" value="ONIVA07G04950"/>
</dbReference>
<proteinExistence type="predicted"/>
<evidence type="ECO:0000313" key="2">
    <source>
        <dbReference type="Proteomes" id="UP000006591"/>
    </source>
</evidence>
<name>A0A0E0HXT1_ORYNI</name>
<evidence type="ECO:0000313" key="1">
    <source>
        <dbReference type="EnsemblPlants" id="ONIVA07G04950.1"/>
    </source>
</evidence>
<accession>A0A0E0HXT1</accession>
<dbReference type="HOGENOM" id="CLU_1930914_0_0_1"/>
<sequence>MASMSAAEVLPPGLASGRKGMWHLSDVGAVEVRGLARVEAAPPRVLEAEGENLRRKLGVSGEGVVLGDAIVSPACSAIASCRVCNRKIGQSSCQGLLQLNFRTHQNMNKFLNSGTILNSELVESCFWGHLI</sequence>
<organism evidence="1">
    <name type="scientific">Oryza nivara</name>
    <name type="common">Indian wild rice</name>
    <name type="synonym">Oryza sativa f. spontanea</name>
    <dbReference type="NCBI Taxonomy" id="4536"/>
    <lineage>
        <taxon>Eukaryota</taxon>
        <taxon>Viridiplantae</taxon>
        <taxon>Streptophyta</taxon>
        <taxon>Embryophyta</taxon>
        <taxon>Tracheophyta</taxon>
        <taxon>Spermatophyta</taxon>
        <taxon>Magnoliopsida</taxon>
        <taxon>Liliopsida</taxon>
        <taxon>Poales</taxon>
        <taxon>Poaceae</taxon>
        <taxon>BOP clade</taxon>
        <taxon>Oryzoideae</taxon>
        <taxon>Oryzeae</taxon>
        <taxon>Oryzinae</taxon>
        <taxon>Oryza</taxon>
    </lineage>
</organism>
<reference evidence="1" key="1">
    <citation type="submission" date="2015-04" db="UniProtKB">
        <authorList>
            <consortium name="EnsemblPlants"/>
        </authorList>
    </citation>
    <scope>IDENTIFICATION</scope>
    <source>
        <strain evidence="1">SL10</strain>
    </source>
</reference>
<dbReference type="Gramene" id="ONIVA07G04950.1">
    <property type="protein sequence ID" value="ONIVA07G04950.1"/>
    <property type="gene ID" value="ONIVA07G04950"/>
</dbReference>
<protein>
    <submittedName>
        <fullName evidence="1">Uncharacterized protein</fullName>
    </submittedName>
</protein>
<keyword evidence="2" id="KW-1185">Reference proteome</keyword>
<reference evidence="1" key="2">
    <citation type="submission" date="2018-04" db="EMBL/GenBank/DDBJ databases">
        <title>OnivRS2 (Oryza nivara Reference Sequence Version 2).</title>
        <authorList>
            <person name="Zhang J."/>
            <person name="Kudrna D."/>
            <person name="Lee S."/>
            <person name="Talag J."/>
            <person name="Rajasekar S."/>
            <person name="Welchert J."/>
            <person name="Hsing Y.-I."/>
            <person name="Wing R.A."/>
        </authorList>
    </citation>
    <scope>NUCLEOTIDE SEQUENCE [LARGE SCALE GENOMIC DNA]</scope>
    <source>
        <strain evidence="1">SL10</strain>
    </source>
</reference>
<dbReference type="Proteomes" id="UP000006591">
    <property type="component" value="Chromosome 7"/>
</dbReference>
<dbReference type="AlphaFoldDB" id="A0A0E0HXT1"/>